<reference evidence="1" key="2">
    <citation type="journal article" date="2015" name="Data Brief">
        <title>Shoot transcriptome of the giant reed, Arundo donax.</title>
        <authorList>
            <person name="Barrero R.A."/>
            <person name="Guerrero F.D."/>
            <person name="Moolhuijzen P."/>
            <person name="Goolsby J.A."/>
            <person name="Tidwell J."/>
            <person name="Bellgard S.E."/>
            <person name="Bellgard M.I."/>
        </authorList>
    </citation>
    <scope>NUCLEOTIDE SEQUENCE</scope>
    <source>
        <tissue evidence="1">Shoot tissue taken approximately 20 cm above the soil surface</tissue>
    </source>
</reference>
<sequence length="42" mass="4723">MKDLELHCTWDGEACGSHANQMCCGQHRRCACTMCTPRYACT</sequence>
<protein>
    <submittedName>
        <fullName evidence="1">Uncharacterized protein</fullName>
    </submittedName>
</protein>
<dbReference type="AlphaFoldDB" id="A0A0A9CI53"/>
<organism evidence="1">
    <name type="scientific">Arundo donax</name>
    <name type="common">Giant reed</name>
    <name type="synonym">Donax arundinaceus</name>
    <dbReference type="NCBI Taxonomy" id="35708"/>
    <lineage>
        <taxon>Eukaryota</taxon>
        <taxon>Viridiplantae</taxon>
        <taxon>Streptophyta</taxon>
        <taxon>Embryophyta</taxon>
        <taxon>Tracheophyta</taxon>
        <taxon>Spermatophyta</taxon>
        <taxon>Magnoliopsida</taxon>
        <taxon>Liliopsida</taxon>
        <taxon>Poales</taxon>
        <taxon>Poaceae</taxon>
        <taxon>PACMAD clade</taxon>
        <taxon>Arundinoideae</taxon>
        <taxon>Arundineae</taxon>
        <taxon>Arundo</taxon>
    </lineage>
</organism>
<name>A0A0A9CI53_ARUDO</name>
<proteinExistence type="predicted"/>
<accession>A0A0A9CI53</accession>
<dbReference type="EMBL" id="GBRH01223792">
    <property type="protein sequence ID" value="JAD74103.1"/>
    <property type="molecule type" value="Transcribed_RNA"/>
</dbReference>
<evidence type="ECO:0000313" key="1">
    <source>
        <dbReference type="EMBL" id="JAD74103.1"/>
    </source>
</evidence>
<reference evidence="1" key="1">
    <citation type="submission" date="2014-09" db="EMBL/GenBank/DDBJ databases">
        <authorList>
            <person name="Magalhaes I.L.F."/>
            <person name="Oliveira U."/>
            <person name="Santos F.R."/>
            <person name="Vidigal T.H.D.A."/>
            <person name="Brescovit A.D."/>
            <person name="Santos A.J."/>
        </authorList>
    </citation>
    <scope>NUCLEOTIDE SEQUENCE</scope>
    <source>
        <tissue evidence="1">Shoot tissue taken approximately 20 cm above the soil surface</tissue>
    </source>
</reference>